<feature type="transmembrane region" description="Helical" evidence="10">
    <location>
        <begin position="236"/>
        <end position="260"/>
    </location>
</feature>
<evidence type="ECO:0000256" key="6">
    <source>
        <dbReference type="ARBA" id="ARBA00022989"/>
    </source>
</evidence>
<keyword evidence="8 10" id="KW-0472">Membrane</keyword>
<dbReference type="PANTHER" id="PTHR31595:SF57">
    <property type="entry name" value="OS04G0481900 PROTEIN"/>
    <property type="match status" value="1"/>
</dbReference>
<evidence type="ECO:0000259" key="11">
    <source>
        <dbReference type="Pfam" id="PF13813"/>
    </source>
</evidence>
<evidence type="ECO:0000256" key="2">
    <source>
        <dbReference type="ARBA" id="ARBA00005179"/>
    </source>
</evidence>
<keyword evidence="9" id="KW-0012">Acyltransferase</keyword>
<name>A0AAE1WST0_9LAMI</name>
<evidence type="ECO:0000256" key="8">
    <source>
        <dbReference type="ARBA" id="ARBA00023136"/>
    </source>
</evidence>
<gene>
    <name evidence="12" type="ORF">Sango_1333300</name>
</gene>
<keyword evidence="5 10" id="KW-0812">Transmembrane</keyword>
<dbReference type="InterPro" id="IPR032805">
    <property type="entry name" value="Wax_synthase_dom"/>
</dbReference>
<dbReference type="GO" id="GO:0016020">
    <property type="term" value="C:membrane"/>
    <property type="evidence" value="ECO:0007669"/>
    <property type="project" value="UniProtKB-SubCell"/>
</dbReference>
<feature type="transmembrane region" description="Helical" evidence="10">
    <location>
        <begin position="297"/>
        <end position="319"/>
    </location>
</feature>
<feature type="transmembrane region" description="Helical" evidence="10">
    <location>
        <begin position="157"/>
        <end position="183"/>
    </location>
</feature>
<dbReference type="Proteomes" id="UP001289374">
    <property type="component" value="Unassembled WGS sequence"/>
</dbReference>
<evidence type="ECO:0000256" key="9">
    <source>
        <dbReference type="ARBA" id="ARBA00023315"/>
    </source>
</evidence>
<feature type="domain" description="Wax synthase" evidence="11">
    <location>
        <begin position="191"/>
        <end position="273"/>
    </location>
</feature>
<reference evidence="12" key="1">
    <citation type="submission" date="2020-06" db="EMBL/GenBank/DDBJ databases">
        <authorList>
            <person name="Li T."/>
            <person name="Hu X."/>
            <person name="Zhang T."/>
            <person name="Song X."/>
            <person name="Zhang H."/>
            <person name="Dai N."/>
            <person name="Sheng W."/>
            <person name="Hou X."/>
            <person name="Wei L."/>
        </authorList>
    </citation>
    <scope>NUCLEOTIDE SEQUENCE</scope>
    <source>
        <strain evidence="12">K16</strain>
        <tissue evidence="12">Leaf</tissue>
    </source>
</reference>
<comment type="subcellular location">
    <subcellularLocation>
        <location evidence="1">Membrane</location>
        <topology evidence="1">Multi-pass membrane protein</topology>
    </subcellularLocation>
</comment>
<sequence length="469" mass="52931">MIKIIVMEGEIKNLSRVWLAVIASLSYCHFVSARLPKGKWRLISLLPIFYVFAILPLYTTSAFLTAVTAFFITWLASFKLLLFAFDQGPIYSNPPKSLPVFVAVAALPFKIKPKNDAPALRKSKKLPLYLATEIPISAVLISILYDYKEYIHTHIVLIVYCCLVFLLIEILVELSSLLVQALLGLELEPPSDEPYLATSLREFWGRRWNLTVNSLLRQTVYKPVRSSAAAVVGKDWAALSAVLAAFLVSGLMHELLFWYVSRASPSWEMTMFFVVQGVCVVVEFGLQVALAEKKWRLPWFVSRPLTVGFVVATSFWLFFPPLMRNGADVRVIAEFRDAGSSSLNFEVLPWSLAGRRILRYSRILNAMIVAQLLMDLLVNLWSGNSFSQVKRYSILFEGIALIGDGVLGDYTNLPCGWDYCITLHQNLLQQRALCESVTPDIDYYSNSVLLDDGLNMWVTLAYVKSTVCF</sequence>
<dbReference type="AlphaFoldDB" id="A0AAE1WST0"/>
<comment type="similarity">
    <text evidence="3">Belongs to the wax synthase family.</text>
</comment>
<feature type="transmembrane region" description="Helical" evidence="10">
    <location>
        <begin position="48"/>
        <end position="76"/>
    </location>
</feature>
<dbReference type="PANTHER" id="PTHR31595">
    <property type="entry name" value="LONG-CHAIN-ALCOHOL O-FATTY-ACYLTRANSFERASE 3-RELATED"/>
    <property type="match status" value="1"/>
</dbReference>
<reference evidence="12" key="2">
    <citation type="journal article" date="2024" name="Plant">
        <title>Genomic evolution and insights into agronomic trait innovations of Sesamum species.</title>
        <authorList>
            <person name="Miao H."/>
            <person name="Wang L."/>
            <person name="Qu L."/>
            <person name="Liu H."/>
            <person name="Sun Y."/>
            <person name="Le M."/>
            <person name="Wang Q."/>
            <person name="Wei S."/>
            <person name="Zheng Y."/>
            <person name="Lin W."/>
            <person name="Duan Y."/>
            <person name="Cao H."/>
            <person name="Xiong S."/>
            <person name="Wang X."/>
            <person name="Wei L."/>
            <person name="Li C."/>
            <person name="Ma Q."/>
            <person name="Ju M."/>
            <person name="Zhao R."/>
            <person name="Li G."/>
            <person name="Mu C."/>
            <person name="Tian Q."/>
            <person name="Mei H."/>
            <person name="Zhang T."/>
            <person name="Gao T."/>
            <person name="Zhang H."/>
        </authorList>
    </citation>
    <scope>NUCLEOTIDE SEQUENCE</scope>
    <source>
        <strain evidence="12">K16</strain>
    </source>
</reference>
<evidence type="ECO:0000256" key="3">
    <source>
        <dbReference type="ARBA" id="ARBA00007282"/>
    </source>
</evidence>
<feature type="transmembrane region" description="Helical" evidence="10">
    <location>
        <begin position="126"/>
        <end position="145"/>
    </location>
</feature>
<feature type="transmembrane region" description="Helical" evidence="10">
    <location>
        <begin position="17"/>
        <end position="36"/>
    </location>
</feature>
<keyword evidence="7" id="KW-0443">Lipid metabolism</keyword>
<evidence type="ECO:0000256" key="7">
    <source>
        <dbReference type="ARBA" id="ARBA00023098"/>
    </source>
</evidence>
<feature type="transmembrane region" description="Helical" evidence="10">
    <location>
        <begin position="272"/>
        <end position="291"/>
    </location>
</feature>
<organism evidence="12 13">
    <name type="scientific">Sesamum angolense</name>
    <dbReference type="NCBI Taxonomy" id="2727404"/>
    <lineage>
        <taxon>Eukaryota</taxon>
        <taxon>Viridiplantae</taxon>
        <taxon>Streptophyta</taxon>
        <taxon>Embryophyta</taxon>
        <taxon>Tracheophyta</taxon>
        <taxon>Spermatophyta</taxon>
        <taxon>Magnoliopsida</taxon>
        <taxon>eudicotyledons</taxon>
        <taxon>Gunneridae</taxon>
        <taxon>Pentapetalae</taxon>
        <taxon>asterids</taxon>
        <taxon>lamiids</taxon>
        <taxon>Lamiales</taxon>
        <taxon>Pedaliaceae</taxon>
        <taxon>Sesamum</taxon>
    </lineage>
</organism>
<proteinExistence type="inferred from homology"/>
<evidence type="ECO:0000256" key="1">
    <source>
        <dbReference type="ARBA" id="ARBA00004141"/>
    </source>
</evidence>
<comment type="pathway">
    <text evidence="2">Secondary metabolite biosynthesis.</text>
</comment>
<evidence type="ECO:0000313" key="12">
    <source>
        <dbReference type="EMBL" id="KAK4398578.1"/>
    </source>
</evidence>
<accession>A0AAE1WST0</accession>
<dbReference type="EMBL" id="JACGWL010000007">
    <property type="protein sequence ID" value="KAK4398578.1"/>
    <property type="molecule type" value="Genomic_DNA"/>
</dbReference>
<evidence type="ECO:0000256" key="10">
    <source>
        <dbReference type="SAM" id="Phobius"/>
    </source>
</evidence>
<keyword evidence="6 10" id="KW-1133">Transmembrane helix</keyword>
<dbReference type="GO" id="GO:0006629">
    <property type="term" value="P:lipid metabolic process"/>
    <property type="evidence" value="ECO:0007669"/>
    <property type="project" value="UniProtKB-KW"/>
</dbReference>
<evidence type="ECO:0000256" key="4">
    <source>
        <dbReference type="ARBA" id="ARBA00022679"/>
    </source>
</evidence>
<keyword evidence="4" id="KW-0808">Transferase</keyword>
<dbReference type="Pfam" id="PF13813">
    <property type="entry name" value="MBOAT_2"/>
    <property type="match status" value="1"/>
</dbReference>
<dbReference type="InterPro" id="IPR044851">
    <property type="entry name" value="Wax_synthase"/>
</dbReference>
<protein>
    <submittedName>
        <fullName evidence="12">Long-chain-alcohol O-fatty-acyltransferase 4</fullName>
    </submittedName>
</protein>
<dbReference type="GO" id="GO:0008374">
    <property type="term" value="F:O-acyltransferase activity"/>
    <property type="evidence" value="ECO:0007669"/>
    <property type="project" value="InterPro"/>
</dbReference>
<evidence type="ECO:0000256" key="5">
    <source>
        <dbReference type="ARBA" id="ARBA00022692"/>
    </source>
</evidence>
<keyword evidence="13" id="KW-1185">Reference proteome</keyword>
<evidence type="ECO:0000313" key="13">
    <source>
        <dbReference type="Proteomes" id="UP001289374"/>
    </source>
</evidence>
<comment type="caution">
    <text evidence="12">The sequence shown here is derived from an EMBL/GenBank/DDBJ whole genome shotgun (WGS) entry which is preliminary data.</text>
</comment>